<dbReference type="InterPro" id="IPR009057">
    <property type="entry name" value="Homeodomain-like_sf"/>
</dbReference>
<evidence type="ECO:0008006" key="4">
    <source>
        <dbReference type="Google" id="ProtNLM"/>
    </source>
</evidence>
<name>A0A1V1NV20_9BACT</name>
<dbReference type="EMBL" id="ATBP01002011">
    <property type="protein sequence ID" value="ETR66404.1"/>
    <property type="molecule type" value="Genomic_DNA"/>
</dbReference>
<accession>A0A1V1NV20</accession>
<organism evidence="2 3">
    <name type="scientific">Candidatus Magnetoglobus multicellularis str. Araruama</name>
    <dbReference type="NCBI Taxonomy" id="890399"/>
    <lineage>
        <taxon>Bacteria</taxon>
        <taxon>Pseudomonadati</taxon>
        <taxon>Thermodesulfobacteriota</taxon>
        <taxon>Desulfobacteria</taxon>
        <taxon>Desulfobacterales</taxon>
        <taxon>Desulfobacteraceae</taxon>
        <taxon>Candidatus Magnetoglobus</taxon>
    </lineage>
</organism>
<gene>
    <name evidence="2" type="ORF">OMM_12838</name>
</gene>
<protein>
    <recommendedName>
        <fullName evidence="4">DUF433 domain-containing protein</fullName>
    </recommendedName>
</protein>
<evidence type="ECO:0000313" key="2">
    <source>
        <dbReference type="EMBL" id="ETR66404.1"/>
    </source>
</evidence>
<keyword evidence="1" id="KW-0175">Coiled coil</keyword>
<dbReference type="SUPFAM" id="SSF46689">
    <property type="entry name" value="Homeodomain-like"/>
    <property type="match status" value="1"/>
</dbReference>
<dbReference type="InterPro" id="IPR036388">
    <property type="entry name" value="WH-like_DNA-bd_sf"/>
</dbReference>
<dbReference type="Pfam" id="PF04255">
    <property type="entry name" value="DUF433"/>
    <property type="match status" value="1"/>
</dbReference>
<evidence type="ECO:0000313" key="3">
    <source>
        <dbReference type="Proteomes" id="UP000189670"/>
    </source>
</evidence>
<dbReference type="Proteomes" id="UP000189670">
    <property type="component" value="Unassembled WGS sequence"/>
</dbReference>
<dbReference type="AlphaFoldDB" id="A0A1V1NV20"/>
<dbReference type="InterPro" id="IPR007367">
    <property type="entry name" value="DUF433"/>
</dbReference>
<dbReference type="Gene3D" id="1.10.10.10">
    <property type="entry name" value="Winged helix-like DNA-binding domain superfamily/Winged helix DNA-binding domain"/>
    <property type="match status" value="1"/>
</dbReference>
<sequence>MINNHVVRNNFGLAIAGTRITIYDIMDYLKQEWPQHLIQDWLNLSNPQISEAIDYINNNYDQVQKEYENVLENNETIEQYWRKRTKKSRFPENLSLQKEMLKKELILRKLKKCHA</sequence>
<reference evidence="3" key="1">
    <citation type="submission" date="2012-11" db="EMBL/GenBank/DDBJ databases">
        <authorList>
            <person name="Lucero-Rivera Y.E."/>
            <person name="Tovar-Ramirez D."/>
        </authorList>
    </citation>
    <scope>NUCLEOTIDE SEQUENCE [LARGE SCALE GENOMIC DNA]</scope>
    <source>
        <strain evidence="3">Araruama</strain>
    </source>
</reference>
<evidence type="ECO:0000256" key="1">
    <source>
        <dbReference type="SAM" id="Coils"/>
    </source>
</evidence>
<proteinExistence type="predicted"/>
<comment type="caution">
    <text evidence="2">The sequence shown here is derived from an EMBL/GenBank/DDBJ whole genome shotgun (WGS) entry which is preliminary data.</text>
</comment>
<feature type="coiled-coil region" evidence="1">
    <location>
        <begin position="53"/>
        <end position="80"/>
    </location>
</feature>